<keyword evidence="3" id="KW-1185">Reference proteome</keyword>
<dbReference type="Proteomes" id="UP000481109">
    <property type="component" value="Unassembled WGS sequence"/>
</dbReference>
<dbReference type="PROSITE" id="PS51257">
    <property type="entry name" value="PROKAR_LIPOPROTEIN"/>
    <property type="match status" value="1"/>
</dbReference>
<feature type="domain" description="GAF" evidence="1">
    <location>
        <begin position="27"/>
        <end position="153"/>
    </location>
</feature>
<reference evidence="2 3" key="1">
    <citation type="submission" date="2020-02" db="EMBL/GenBank/DDBJ databases">
        <title>Whole-genome analyses of novel actinobacteria.</title>
        <authorList>
            <person name="Sahin N."/>
            <person name="Tokatli A."/>
        </authorList>
    </citation>
    <scope>NUCLEOTIDE SEQUENCE [LARGE SCALE GENOMIC DNA]</scope>
    <source>
        <strain evidence="2 3">YC504</strain>
    </source>
</reference>
<proteinExistence type="predicted"/>
<dbReference type="AlphaFoldDB" id="A0A6G4XP26"/>
<sequence length="241" mass="25348">MDVRQDTAAWKRVVEVASAAGRPVALASAVAACVEDVGADGLGVSLITSGQIRTVAHAADERSYRLEDAQLVAGEGPCTEAYLQRRIVDADVQSSCGQWPVFMRTAGELGIRTVVAVPLLVGDGVPVGAMDIYRTTSVPLDEADRVRLKAYGRILALLALDAHPALIGWEQAAPETGPLGYPPVVHQAAGAAAEASDVPVAEALARMRAHAFSRQQLLEGVARDILAGRLRLEEDGDTPPN</sequence>
<comment type="caution">
    <text evidence="2">The sequence shown here is derived from an EMBL/GenBank/DDBJ whole genome shotgun (WGS) entry which is preliminary data.</text>
</comment>
<dbReference type="SUPFAM" id="SSF55781">
    <property type="entry name" value="GAF domain-like"/>
    <property type="match status" value="1"/>
</dbReference>
<dbReference type="Gene3D" id="3.30.450.40">
    <property type="match status" value="1"/>
</dbReference>
<dbReference type="EMBL" id="JAAKZW010000103">
    <property type="protein sequence ID" value="NGO78454.1"/>
    <property type="molecule type" value="Genomic_DNA"/>
</dbReference>
<dbReference type="InterPro" id="IPR029016">
    <property type="entry name" value="GAF-like_dom_sf"/>
</dbReference>
<protein>
    <submittedName>
        <fullName evidence="2">GAF domain-containing protein</fullName>
    </submittedName>
</protein>
<organism evidence="2 3">
    <name type="scientific">Streptomyces mesophilus</name>
    <dbReference type="NCBI Taxonomy" id="1775132"/>
    <lineage>
        <taxon>Bacteria</taxon>
        <taxon>Bacillati</taxon>
        <taxon>Actinomycetota</taxon>
        <taxon>Actinomycetes</taxon>
        <taxon>Kitasatosporales</taxon>
        <taxon>Streptomycetaceae</taxon>
        <taxon>Streptomyces</taxon>
    </lineage>
</organism>
<dbReference type="InterPro" id="IPR003018">
    <property type="entry name" value="GAF"/>
</dbReference>
<evidence type="ECO:0000313" key="3">
    <source>
        <dbReference type="Proteomes" id="UP000481109"/>
    </source>
</evidence>
<gene>
    <name evidence="2" type="ORF">G6045_22750</name>
</gene>
<evidence type="ECO:0000313" key="2">
    <source>
        <dbReference type="EMBL" id="NGO78454.1"/>
    </source>
</evidence>
<dbReference type="RefSeq" id="WP_165333906.1">
    <property type="nucleotide sequence ID" value="NZ_JAAKZW010000103.1"/>
</dbReference>
<accession>A0A6G4XP26</accession>
<evidence type="ECO:0000259" key="1">
    <source>
        <dbReference type="Pfam" id="PF13185"/>
    </source>
</evidence>
<dbReference type="Pfam" id="PF13185">
    <property type="entry name" value="GAF_2"/>
    <property type="match status" value="1"/>
</dbReference>
<name>A0A6G4XP26_9ACTN</name>